<dbReference type="Gene3D" id="1.25.40.10">
    <property type="entry name" value="Tetratricopeptide repeat domain"/>
    <property type="match status" value="5"/>
</dbReference>
<dbReference type="SUPFAM" id="SSF48452">
    <property type="entry name" value="TPR-like"/>
    <property type="match status" value="4"/>
</dbReference>
<feature type="repeat" description="TPR" evidence="3">
    <location>
        <begin position="730"/>
        <end position="763"/>
    </location>
</feature>
<dbReference type="InterPro" id="IPR011990">
    <property type="entry name" value="TPR-like_helical_dom_sf"/>
</dbReference>
<dbReference type="EMBL" id="LHPG02000005">
    <property type="protein sequence ID" value="PRW58519.1"/>
    <property type="molecule type" value="Genomic_DNA"/>
</dbReference>
<dbReference type="GO" id="GO:0055087">
    <property type="term" value="C:Ski complex"/>
    <property type="evidence" value="ECO:0007669"/>
    <property type="project" value="InterPro"/>
</dbReference>
<evidence type="ECO:0000313" key="6">
    <source>
        <dbReference type="Proteomes" id="UP000239899"/>
    </source>
</evidence>
<feature type="region of interest" description="Disordered" evidence="4">
    <location>
        <begin position="866"/>
        <end position="886"/>
    </location>
</feature>
<sequence length="1363" mass="145550">MASLQEVLQAAQACLDAGQPREALQHCKAALKADKQSVEAFLLIGRAAHELGEFSQAELAFRRALGVAADCLPAWVGLARLAAATGNTAAAIEANEKALALLPEDDASHQQHELWLADAYARAGRYAEAVRQYRQLLAPEREAGAAPPEQRVEVLSRLADIQLKLDEARAVQEMETRMAAAAQQRADQAAGTPPPAPPAGRTVSNLQLEVQAEHALADEQEGETGTAQTLLELCSLAPQAERYVRYHEEWLKRCLLRIFSAPPRSVERQHFRLAALRECHSCMWKAGVSALPYEAAVWLLEEEEEIKGGHVHVGGQVVGSSCALASGVQEGGEGHLGGGQQAVLYALENFARRMVHLFPTNPTAQVCLGLMLRRRACHNGTRPVPQALRRQLEQLMRRAMEDDSASDSGTGWKALAELQYENRHYPQAYETALRGLHWLHSRRERGHEALTHVALSLRLVVAKALRRMGRLDEAETHFKVLAGWVTEGEAAFGEMSGSAPVSIHQQALRGIALVALERGDKAAAMAQYERILGKAALGRGPAEHWAHADYGWLLFQEGDVQGARTQLEQALGVAAQSGCTVTDSQLAEHHYRLGEVYWRMRGRYRSEKQFAYTQFFEAAAVEGHAQAPAFAALGRYFAEVEGKPEQAMRCYKRALALDPSVATAGDHLCAMLVSSGKADTALTLCREIASRAPQARWAHRRAGFLLAAAEKFEEGVTAFQSALKTDVRDAAAWEGLASCYQNLGRFTAALKAYTRALELQPGRPYSRIQSGAIHMALGSFAEGTAQYEAALEIAPSHPAALLGAAESLAAAAGMHARQGALGTAADELARAAAHILRCTAKHGTLQAVWKLLGDVLVLHHAVDPAPHHPTIPAPPHQAAQSSSTDGLEPRLEAWQRRVEAMRQGRRAYAKALHLNPAQPRAWQDTAFAYHHQAQLLRPQPAVEAAGTRAQPSLASLTAAAERVARAGLRLDGTSADLWAALGAVAADPSVREYALSRALQLDPKCVPAWVALARLYAEHGASAQAAQALEHARSHEPAVPAIWEAMADVAALSPSGASEQADYQEHAQGLGAGPVGLLGFAASAIRAGRALEGPVYAAAKKAAHMQPLNPAAHNVLGLASEARGDYPTAVASYRLALRLLLARRDVDASVQQPSSVEGSSTSLQTALQLNLARALTLAGASSEAAQRYEELEVSAELYDQPPAWLAYAAAKQAGGDLGGAELAAQSAAEPEDGSSAAEAALRLAEAPLLQQAATASKRTGAPVRVPPTGQALPEAAVEACTAALLAARRITPEQLRRRLSAAARSLHEAPSSLRLWHACALTARKAAALGIESGEVGDGQERAWRWCRAAEGAAMAAAAAAVH</sequence>
<dbReference type="PANTHER" id="PTHR15704">
    <property type="entry name" value="SUPERKILLER 3 PROTEIN-RELATED"/>
    <property type="match status" value="1"/>
</dbReference>
<reference evidence="5 6" key="1">
    <citation type="journal article" date="2018" name="Plant J.">
        <title>Genome sequences of Chlorella sorokiniana UTEX 1602 and Micractinium conductrix SAG 241.80: implications to maltose excretion by a green alga.</title>
        <authorList>
            <person name="Arriola M.B."/>
            <person name="Velmurugan N."/>
            <person name="Zhang Y."/>
            <person name="Plunkett M.H."/>
            <person name="Hondzo H."/>
            <person name="Barney B.M."/>
        </authorList>
    </citation>
    <scope>NUCLEOTIDE SEQUENCE [LARGE SCALE GENOMIC DNA]</scope>
    <source>
        <strain evidence="6">UTEX 1602</strain>
    </source>
</reference>
<dbReference type="Proteomes" id="UP000239899">
    <property type="component" value="Unassembled WGS sequence"/>
</dbReference>
<evidence type="ECO:0000256" key="4">
    <source>
        <dbReference type="SAM" id="MobiDB-lite"/>
    </source>
</evidence>
<accession>A0A2P6TWS9</accession>
<dbReference type="SMART" id="SM00028">
    <property type="entry name" value="TPR"/>
    <property type="match status" value="10"/>
</dbReference>
<dbReference type="Pfam" id="PF13432">
    <property type="entry name" value="TPR_16"/>
    <property type="match status" value="2"/>
</dbReference>
<keyword evidence="1" id="KW-0677">Repeat</keyword>
<dbReference type="SUPFAM" id="SSF81901">
    <property type="entry name" value="HCP-like"/>
    <property type="match status" value="1"/>
</dbReference>
<keyword evidence="6" id="KW-1185">Reference proteome</keyword>
<dbReference type="Pfam" id="PF14559">
    <property type="entry name" value="TPR_19"/>
    <property type="match status" value="2"/>
</dbReference>
<proteinExistence type="predicted"/>
<dbReference type="PROSITE" id="PS50005">
    <property type="entry name" value="TPR"/>
    <property type="match status" value="3"/>
</dbReference>
<feature type="region of interest" description="Disordered" evidence="4">
    <location>
        <begin position="180"/>
        <end position="202"/>
    </location>
</feature>
<keyword evidence="2 3" id="KW-0802">TPR repeat</keyword>
<feature type="repeat" description="TPR" evidence="3">
    <location>
        <begin position="72"/>
        <end position="105"/>
    </location>
</feature>
<dbReference type="InterPro" id="IPR019734">
    <property type="entry name" value="TPR_rpt"/>
</dbReference>
<dbReference type="GO" id="GO:0006401">
    <property type="term" value="P:RNA catabolic process"/>
    <property type="evidence" value="ECO:0007669"/>
    <property type="project" value="InterPro"/>
</dbReference>
<organism evidence="5 6">
    <name type="scientific">Chlorella sorokiniana</name>
    <name type="common">Freshwater green alga</name>
    <dbReference type="NCBI Taxonomy" id="3076"/>
    <lineage>
        <taxon>Eukaryota</taxon>
        <taxon>Viridiplantae</taxon>
        <taxon>Chlorophyta</taxon>
        <taxon>core chlorophytes</taxon>
        <taxon>Trebouxiophyceae</taxon>
        <taxon>Chlorellales</taxon>
        <taxon>Chlorellaceae</taxon>
        <taxon>Chlorella clade</taxon>
        <taxon>Chlorella</taxon>
    </lineage>
</organism>
<feature type="compositionally biased region" description="Low complexity" evidence="4">
    <location>
        <begin position="180"/>
        <end position="191"/>
    </location>
</feature>
<feature type="repeat" description="TPR" evidence="3">
    <location>
        <begin position="38"/>
        <end position="71"/>
    </location>
</feature>
<protein>
    <submittedName>
        <fullName evidence="5">Tetratricopeptide repeat 37</fullName>
    </submittedName>
</protein>
<dbReference type="STRING" id="3076.A0A2P6TWS9"/>
<dbReference type="PANTHER" id="PTHR15704:SF7">
    <property type="entry name" value="SUPERKILLER COMPLEX PROTEIN 3"/>
    <property type="match status" value="1"/>
</dbReference>
<dbReference type="PROSITE" id="PS50293">
    <property type="entry name" value="TPR_REGION"/>
    <property type="match status" value="1"/>
</dbReference>
<gene>
    <name evidence="5" type="ORF">C2E21_3270</name>
</gene>
<evidence type="ECO:0000313" key="5">
    <source>
        <dbReference type="EMBL" id="PRW58519.1"/>
    </source>
</evidence>
<evidence type="ECO:0000256" key="1">
    <source>
        <dbReference type="ARBA" id="ARBA00022737"/>
    </source>
</evidence>
<dbReference type="InterPro" id="IPR039226">
    <property type="entry name" value="Ski3/TTC37"/>
</dbReference>
<evidence type="ECO:0000256" key="2">
    <source>
        <dbReference type="ARBA" id="ARBA00022803"/>
    </source>
</evidence>
<name>A0A2P6TWS9_CHLSO</name>
<evidence type="ECO:0000256" key="3">
    <source>
        <dbReference type="PROSITE-ProRule" id="PRU00339"/>
    </source>
</evidence>
<comment type="caution">
    <text evidence="5">The sequence shown here is derived from an EMBL/GenBank/DDBJ whole genome shotgun (WGS) entry which is preliminary data.</text>
</comment>
<dbReference type="OrthoDB" id="421075at2759"/>